<evidence type="ECO:0000313" key="1">
    <source>
        <dbReference type="EMBL" id="OIP55893.1"/>
    </source>
</evidence>
<proteinExistence type="predicted"/>
<protein>
    <recommendedName>
        <fullName evidence="3">Toxin YoeB</fullName>
    </recommendedName>
</protein>
<dbReference type="Proteomes" id="UP000183922">
    <property type="component" value="Unassembled WGS sequence"/>
</dbReference>
<sequence length="91" mass="11330">MWQILVTEEFKKNYVALPVDIQKKAAKQENFFRLNPFYPSLRTEKLEPKNKQVWSFRIDKSYRIIFRFLEKNKILFLTVGHHRWIYRFISY</sequence>
<evidence type="ECO:0000313" key="2">
    <source>
        <dbReference type="Proteomes" id="UP000183922"/>
    </source>
</evidence>
<evidence type="ECO:0008006" key="3">
    <source>
        <dbReference type="Google" id="ProtNLM"/>
    </source>
</evidence>
<dbReference type="InterPro" id="IPR007711">
    <property type="entry name" value="HigB-1"/>
</dbReference>
<dbReference type="Gene3D" id="3.30.2310.20">
    <property type="entry name" value="RelE-like"/>
    <property type="match status" value="1"/>
</dbReference>
<organism evidence="1 2">
    <name type="scientific">Candidatus Kuenenbacteria bacterium CG2_30_39_24</name>
    <dbReference type="NCBI Taxonomy" id="1805236"/>
    <lineage>
        <taxon>Bacteria</taxon>
        <taxon>Candidatus Kueneniibacteriota</taxon>
    </lineage>
</organism>
<dbReference type="EMBL" id="MNYR01000032">
    <property type="protein sequence ID" value="OIP55893.1"/>
    <property type="molecule type" value="Genomic_DNA"/>
</dbReference>
<accession>A0A1J5F6M3</accession>
<dbReference type="InterPro" id="IPR035093">
    <property type="entry name" value="RelE/ParE_toxin_dom_sf"/>
</dbReference>
<dbReference type="STRING" id="1805236.AUK13_02025"/>
<reference evidence="1 2" key="1">
    <citation type="journal article" date="2016" name="Environ. Microbiol.">
        <title>Genomic resolution of a cold subsurface aquifer community provides metabolic insights for novel microbes adapted to high CO concentrations.</title>
        <authorList>
            <person name="Probst A.J."/>
            <person name="Castelle C.J."/>
            <person name="Singh A."/>
            <person name="Brown C.T."/>
            <person name="Anantharaman K."/>
            <person name="Sharon I."/>
            <person name="Hug L.A."/>
            <person name="Burstein D."/>
            <person name="Emerson J.B."/>
            <person name="Thomas B.C."/>
            <person name="Banfield J.F."/>
        </authorList>
    </citation>
    <scope>NUCLEOTIDE SEQUENCE [LARGE SCALE GENOMIC DNA]</scope>
    <source>
        <strain evidence="1">CG2_30_39_24</strain>
    </source>
</reference>
<gene>
    <name evidence="1" type="ORF">AUK13_02025</name>
</gene>
<comment type="caution">
    <text evidence="1">The sequence shown here is derived from an EMBL/GenBank/DDBJ whole genome shotgun (WGS) entry which is preliminary data.</text>
</comment>
<dbReference type="SUPFAM" id="SSF143011">
    <property type="entry name" value="RelE-like"/>
    <property type="match status" value="1"/>
</dbReference>
<name>A0A1J5F6M3_9BACT</name>
<dbReference type="Pfam" id="PF05015">
    <property type="entry name" value="HigB-like_toxin"/>
    <property type="match status" value="1"/>
</dbReference>
<dbReference type="AlphaFoldDB" id="A0A1J5F6M3"/>